<evidence type="ECO:0000313" key="2">
    <source>
        <dbReference type="Proteomes" id="UP001215151"/>
    </source>
</evidence>
<sequence>MATTVSIPKDHAAFKKKIQGHLAGLEKWNPSEITEEVIARLILGAGKNKVEGPVIVAHTLEATFYPNLSLTIKPLSGSSAGIAFNGTCVDPWDGTYTGTFTYISEKPGAVRFDATDGISVAGTSSENLIIITFYNEAQSTYVATFVASSSRGTSLNGNSGTGQFRAA</sequence>
<evidence type="ECO:0000313" key="1">
    <source>
        <dbReference type="EMBL" id="KAJ8502309.1"/>
    </source>
</evidence>
<organism evidence="1 2">
    <name type="scientific">Trametes cubensis</name>
    <dbReference type="NCBI Taxonomy" id="1111947"/>
    <lineage>
        <taxon>Eukaryota</taxon>
        <taxon>Fungi</taxon>
        <taxon>Dikarya</taxon>
        <taxon>Basidiomycota</taxon>
        <taxon>Agaricomycotina</taxon>
        <taxon>Agaricomycetes</taxon>
        <taxon>Polyporales</taxon>
        <taxon>Polyporaceae</taxon>
        <taxon>Trametes</taxon>
    </lineage>
</organism>
<proteinExistence type="predicted"/>
<gene>
    <name evidence="1" type="ORF">ONZ51_g116</name>
</gene>
<keyword evidence="2" id="KW-1185">Reference proteome</keyword>
<dbReference type="Proteomes" id="UP001215151">
    <property type="component" value="Unassembled WGS sequence"/>
</dbReference>
<reference evidence="1" key="1">
    <citation type="submission" date="2022-11" db="EMBL/GenBank/DDBJ databases">
        <title>Genome Sequence of Cubamyces cubensis.</title>
        <authorList>
            <person name="Buettner E."/>
        </authorList>
    </citation>
    <scope>NUCLEOTIDE SEQUENCE</scope>
    <source>
        <strain evidence="1">MPL-01</strain>
    </source>
</reference>
<dbReference type="EMBL" id="JAPEVG010000001">
    <property type="protein sequence ID" value="KAJ8502309.1"/>
    <property type="molecule type" value="Genomic_DNA"/>
</dbReference>
<accession>A0AAD7U488</accession>
<protein>
    <submittedName>
        <fullName evidence="1">Uncharacterized protein</fullName>
    </submittedName>
</protein>
<comment type="caution">
    <text evidence="1">The sequence shown here is derived from an EMBL/GenBank/DDBJ whole genome shotgun (WGS) entry which is preliminary data.</text>
</comment>
<dbReference type="AlphaFoldDB" id="A0AAD7U488"/>
<name>A0AAD7U488_9APHY</name>